<feature type="compositionally biased region" description="Basic and acidic residues" evidence="1">
    <location>
        <begin position="133"/>
        <end position="150"/>
    </location>
</feature>
<dbReference type="EMBL" id="SSTE01000850">
    <property type="protein sequence ID" value="KAA0066651.1"/>
    <property type="molecule type" value="Genomic_DNA"/>
</dbReference>
<dbReference type="Proteomes" id="UP000321393">
    <property type="component" value="Unassembled WGS sequence"/>
</dbReference>
<feature type="region of interest" description="Disordered" evidence="1">
    <location>
        <begin position="1"/>
        <end position="34"/>
    </location>
</feature>
<sequence>MRGDERESAHKSCMMMEKRKREEEEKRRKVKGREQDDRFCQVFKEKKKNVESLAETKTKMAEIQTDKKKKQTMLVDLSEQVESVTMRNKVVAHQEVDRLDVVAVEFSQKIERMSPLELRLRPKERGLVSATQPKKDKNKVVTSKLEDVKKGSKMRA</sequence>
<reference evidence="4 5" key="1">
    <citation type="submission" date="2019-08" db="EMBL/GenBank/DDBJ databases">
        <title>Draft genome sequences of two oriental melons (Cucumis melo L. var makuwa).</title>
        <authorList>
            <person name="Kwon S.-Y."/>
        </authorList>
    </citation>
    <scope>NUCLEOTIDE SEQUENCE [LARGE SCALE GENOMIC DNA]</scope>
    <source>
        <strain evidence="5">cv. Chang Bougi</strain>
        <strain evidence="4">cv. SW 3</strain>
        <tissue evidence="3">Leaf</tissue>
    </source>
</reference>
<evidence type="ECO:0000313" key="4">
    <source>
        <dbReference type="Proteomes" id="UP000321393"/>
    </source>
</evidence>
<proteinExistence type="predicted"/>
<gene>
    <name evidence="3" type="ORF">E5676_scaffold2119G00320</name>
    <name evidence="2" type="ORF">E6C27_scaffold979G00830</name>
</gene>
<organism evidence="3 5">
    <name type="scientific">Cucumis melo var. makuwa</name>
    <name type="common">Oriental melon</name>
    <dbReference type="NCBI Taxonomy" id="1194695"/>
    <lineage>
        <taxon>Eukaryota</taxon>
        <taxon>Viridiplantae</taxon>
        <taxon>Streptophyta</taxon>
        <taxon>Embryophyta</taxon>
        <taxon>Tracheophyta</taxon>
        <taxon>Spermatophyta</taxon>
        <taxon>Magnoliopsida</taxon>
        <taxon>eudicotyledons</taxon>
        <taxon>Gunneridae</taxon>
        <taxon>Pentapetalae</taxon>
        <taxon>rosids</taxon>
        <taxon>fabids</taxon>
        <taxon>Cucurbitales</taxon>
        <taxon>Cucurbitaceae</taxon>
        <taxon>Benincaseae</taxon>
        <taxon>Cucumis</taxon>
    </lineage>
</organism>
<comment type="caution">
    <text evidence="3">The sequence shown here is derived from an EMBL/GenBank/DDBJ whole genome shotgun (WGS) entry which is preliminary data.</text>
</comment>
<protein>
    <submittedName>
        <fullName evidence="3">Uncharacterized protein</fullName>
    </submittedName>
</protein>
<feature type="region of interest" description="Disordered" evidence="1">
    <location>
        <begin position="122"/>
        <end position="156"/>
    </location>
</feature>
<dbReference type="AlphaFoldDB" id="A0A5D3BYN0"/>
<evidence type="ECO:0000313" key="3">
    <source>
        <dbReference type="EMBL" id="TYK04094.1"/>
    </source>
</evidence>
<dbReference type="EMBL" id="SSTD01014757">
    <property type="protein sequence ID" value="TYK04094.1"/>
    <property type="molecule type" value="Genomic_DNA"/>
</dbReference>
<dbReference type="Proteomes" id="UP000321947">
    <property type="component" value="Unassembled WGS sequence"/>
</dbReference>
<evidence type="ECO:0000313" key="5">
    <source>
        <dbReference type="Proteomes" id="UP000321947"/>
    </source>
</evidence>
<accession>A0A5D3BYN0</accession>
<name>A0A5D3BYN0_CUCMM</name>
<evidence type="ECO:0000313" key="2">
    <source>
        <dbReference type="EMBL" id="KAA0066651.1"/>
    </source>
</evidence>
<evidence type="ECO:0000256" key="1">
    <source>
        <dbReference type="SAM" id="MobiDB-lite"/>
    </source>
</evidence>